<dbReference type="VEuPathDB" id="FungiDB:BO71DRAFT_402635"/>
<evidence type="ECO:0008006" key="4">
    <source>
        <dbReference type="Google" id="ProtNLM"/>
    </source>
</evidence>
<accession>A0A319DG05</accession>
<comment type="similarity">
    <text evidence="1">Belongs to the tpcK family.</text>
</comment>
<dbReference type="SUPFAM" id="SSF54909">
    <property type="entry name" value="Dimeric alpha+beta barrel"/>
    <property type="match status" value="1"/>
</dbReference>
<dbReference type="PANTHER" id="PTHR40260:SF2">
    <property type="entry name" value="BLR8190 PROTEIN"/>
    <property type="match status" value="1"/>
</dbReference>
<dbReference type="NCBIfam" id="TIGR02118">
    <property type="entry name" value="EthD family reductase"/>
    <property type="match status" value="1"/>
</dbReference>
<dbReference type="Proteomes" id="UP000247810">
    <property type="component" value="Unassembled WGS sequence"/>
</dbReference>
<evidence type="ECO:0000313" key="3">
    <source>
        <dbReference type="Proteomes" id="UP000247810"/>
    </source>
</evidence>
<dbReference type="OrthoDB" id="4892971at2759"/>
<name>A0A319DG05_9EURO</name>
<keyword evidence="3" id="KW-1185">Reference proteome</keyword>
<dbReference type="EMBL" id="KZ826004">
    <property type="protein sequence ID" value="PYH89963.1"/>
    <property type="molecule type" value="Genomic_DNA"/>
</dbReference>
<dbReference type="InterPro" id="IPR011008">
    <property type="entry name" value="Dimeric_a/b-barrel"/>
</dbReference>
<protein>
    <recommendedName>
        <fullName evidence="4">EthD domain-containing protein</fullName>
    </recommendedName>
</protein>
<dbReference type="PANTHER" id="PTHR40260">
    <property type="entry name" value="BLR8190 PROTEIN"/>
    <property type="match status" value="1"/>
</dbReference>
<evidence type="ECO:0000256" key="1">
    <source>
        <dbReference type="ARBA" id="ARBA00005986"/>
    </source>
</evidence>
<dbReference type="AlphaFoldDB" id="A0A319DG05"/>
<sequence length="105" mass="11581">MASQRVVFQVTYPPAAAPSFDMDYYLNSHIPLVQKRWSAHGLQSWSVFTGTEGSGYHVQATLIWKDLASFESAPHREEVMGDIKNFTEVLPTRALGLVAAQGQAA</sequence>
<reference evidence="2 3" key="1">
    <citation type="submission" date="2018-02" db="EMBL/GenBank/DDBJ databases">
        <title>The genomes of Aspergillus section Nigri reveals drivers in fungal speciation.</title>
        <authorList>
            <consortium name="DOE Joint Genome Institute"/>
            <person name="Vesth T.C."/>
            <person name="Nybo J."/>
            <person name="Theobald S."/>
            <person name="Brandl J."/>
            <person name="Frisvad J.C."/>
            <person name="Nielsen K.F."/>
            <person name="Lyhne E.K."/>
            <person name="Kogle M.E."/>
            <person name="Kuo A."/>
            <person name="Riley R."/>
            <person name="Clum A."/>
            <person name="Nolan M."/>
            <person name="Lipzen A."/>
            <person name="Salamov A."/>
            <person name="Henrissat B."/>
            <person name="Wiebenga A."/>
            <person name="De vries R.P."/>
            <person name="Grigoriev I.V."/>
            <person name="Mortensen U.H."/>
            <person name="Andersen M.R."/>
            <person name="Baker S.E."/>
        </authorList>
    </citation>
    <scope>NUCLEOTIDE SEQUENCE [LARGE SCALE GENOMIC DNA]</scope>
    <source>
        <strain evidence="2 3">CBS 707.79</strain>
    </source>
</reference>
<dbReference type="GO" id="GO:0016491">
    <property type="term" value="F:oxidoreductase activity"/>
    <property type="evidence" value="ECO:0007669"/>
    <property type="project" value="InterPro"/>
</dbReference>
<dbReference type="InterPro" id="IPR009799">
    <property type="entry name" value="EthD_dom"/>
</dbReference>
<evidence type="ECO:0000313" key="2">
    <source>
        <dbReference type="EMBL" id="PYH89963.1"/>
    </source>
</evidence>
<proteinExistence type="inferred from homology"/>
<dbReference type="STRING" id="1448320.A0A319DG05"/>
<organism evidence="2 3">
    <name type="scientific">Aspergillus ellipticus CBS 707.79</name>
    <dbReference type="NCBI Taxonomy" id="1448320"/>
    <lineage>
        <taxon>Eukaryota</taxon>
        <taxon>Fungi</taxon>
        <taxon>Dikarya</taxon>
        <taxon>Ascomycota</taxon>
        <taxon>Pezizomycotina</taxon>
        <taxon>Eurotiomycetes</taxon>
        <taxon>Eurotiomycetidae</taxon>
        <taxon>Eurotiales</taxon>
        <taxon>Aspergillaceae</taxon>
        <taxon>Aspergillus</taxon>
        <taxon>Aspergillus subgen. Circumdati</taxon>
    </lineage>
</organism>
<gene>
    <name evidence="2" type="ORF">BO71DRAFT_402635</name>
</gene>
<dbReference type="Gene3D" id="3.30.70.100">
    <property type="match status" value="1"/>
</dbReference>